<accession>A0AAN8CE07</accession>
<evidence type="ECO:0000256" key="1">
    <source>
        <dbReference type="SAM" id="MobiDB-lite"/>
    </source>
</evidence>
<feature type="chain" id="PRO_5042945898" evidence="2">
    <location>
        <begin position="25"/>
        <end position="117"/>
    </location>
</feature>
<feature type="signal peptide" evidence="2">
    <location>
        <begin position="1"/>
        <end position="24"/>
    </location>
</feature>
<evidence type="ECO:0000313" key="4">
    <source>
        <dbReference type="Proteomes" id="UP001335648"/>
    </source>
</evidence>
<feature type="region of interest" description="Disordered" evidence="1">
    <location>
        <begin position="57"/>
        <end position="117"/>
    </location>
</feature>
<feature type="compositionally biased region" description="Pro residues" evidence="1">
    <location>
        <begin position="57"/>
        <end position="75"/>
    </location>
</feature>
<dbReference type="AlphaFoldDB" id="A0AAN8CE07"/>
<reference evidence="3 4" key="1">
    <citation type="journal article" date="2023" name="Mol. Biol. Evol.">
        <title>Genomics of Secondarily Temperate Adaptation in the Only Non-Antarctic Icefish.</title>
        <authorList>
            <person name="Rivera-Colon A.G."/>
            <person name="Rayamajhi N."/>
            <person name="Minhas B.F."/>
            <person name="Madrigal G."/>
            <person name="Bilyk K.T."/>
            <person name="Yoon V."/>
            <person name="Hune M."/>
            <person name="Gregory S."/>
            <person name="Cheng C.H.C."/>
            <person name="Catchen J.M."/>
        </authorList>
    </citation>
    <scope>NUCLEOTIDE SEQUENCE [LARGE SCALE GENOMIC DNA]</scope>
    <source>
        <strain evidence="3">JC2023a</strain>
    </source>
</reference>
<feature type="compositionally biased region" description="Pro residues" evidence="1">
    <location>
        <begin position="106"/>
        <end position="117"/>
    </location>
</feature>
<evidence type="ECO:0000313" key="3">
    <source>
        <dbReference type="EMBL" id="KAK5901977.1"/>
    </source>
</evidence>
<dbReference type="Proteomes" id="UP001335648">
    <property type="component" value="Unassembled WGS sequence"/>
</dbReference>
<keyword evidence="2" id="KW-0732">Signal</keyword>
<comment type="caution">
    <text evidence="3">The sequence shown here is derived from an EMBL/GenBank/DDBJ whole genome shotgun (WGS) entry which is preliminary data.</text>
</comment>
<name>A0AAN8CE07_9TELE</name>
<gene>
    <name evidence="3" type="ORF">CesoFtcFv8_007283</name>
</gene>
<sequence length="117" mass="12738">MKNKSRVFDLALWLTHHISMSLLADVGGGVSDCGWPLSAVALCFRLWGWERGLLTPYSPPKPKPQAAPCLMPPSLVPDLRGRPQASWTQPETPHSHHTAATNGHHPPAPDLSPKTLP</sequence>
<proteinExistence type="predicted"/>
<protein>
    <submittedName>
        <fullName evidence="3">Uncharacterized protein</fullName>
    </submittedName>
</protein>
<evidence type="ECO:0000256" key="2">
    <source>
        <dbReference type="SAM" id="SignalP"/>
    </source>
</evidence>
<organism evidence="3 4">
    <name type="scientific">Champsocephalus esox</name>
    <name type="common">pike icefish</name>
    <dbReference type="NCBI Taxonomy" id="159716"/>
    <lineage>
        <taxon>Eukaryota</taxon>
        <taxon>Metazoa</taxon>
        <taxon>Chordata</taxon>
        <taxon>Craniata</taxon>
        <taxon>Vertebrata</taxon>
        <taxon>Euteleostomi</taxon>
        <taxon>Actinopterygii</taxon>
        <taxon>Neopterygii</taxon>
        <taxon>Teleostei</taxon>
        <taxon>Neoteleostei</taxon>
        <taxon>Acanthomorphata</taxon>
        <taxon>Eupercaria</taxon>
        <taxon>Perciformes</taxon>
        <taxon>Notothenioidei</taxon>
        <taxon>Channichthyidae</taxon>
        <taxon>Champsocephalus</taxon>
    </lineage>
</organism>
<dbReference type="EMBL" id="JAULUE010002051">
    <property type="protein sequence ID" value="KAK5901977.1"/>
    <property type="molecule type" value="Genomic_DNA"/>
</dbReference>
<keyword evidence="4" id="KW-1185">Reference proteome</keyword>